<feature type="region of interest" description="Disordered" evidence="10">
    <location>
        <begin position="80"/>
        <end position="132"/>
    </location>
</feature>
<keyword evidence="7" id="KW-0804">Transcription</keyword>
<keyword evidence="3" id="KW-0677">Repeat</keyword>
<organism evidence="12">
    <name type="scientific">Anthurium amnicola</name>
    <dbReference type="NCBI Taxonomy" id="1678845"/>
    <lineage>
        <taxon>Eukaryota</taxon>
        <taxon>Viridiplantae</taxon>
        <taxon>Streptophyta</taxon>
        <taxon>Embryophyta</taxon>
        <taxon>Tracheophyta</taxon>
        <taxon>Spermatophyta</taxon>
        <taxon>Magnoliopsida</taxon>
        <taxon>Liliopsida</taxon>
        <taxon>Araceae</taxon>
        <taxon>Pothoideae</taxon>
        <taxon>Potheae</taxon>
        <taxon>Anthurium</taxon>
    </lineage>
</organism>
<evidence type="ECO:0000256" key="8">
    <source>
        <dbReference type="ARBA" id="ARBA00023242"/>
    </source>
</evidence>
<keyword evidence="6" id="KW-0805">Transcription regulation</keyword>
<name>A0A1D1XSJ6_9ARAE</name>
<dbReference type="PANTHER" id="PTHR31832">
    <property type="entry name" value="B-BOX ZINC FINGER PROTEIN 22"/>
    <property type="match status" value="1"/>
</dbReference>
<dbReference type="GO" id="GO:0006355">
    <property type="term" value="P:regulation of DNA-templated transcription"/>
    <property type="evidence" value="ECO:0007669"/>
    <property type="project" value="TreeGrafter"/>
</dbReference>
<dbReference type="GO" id="GO:0009640">
    <property type="term" value="P:photomorphogenesis"/>
    <property type="evidence" value="ECO:0007669"/>
    <property type="project" value="TreeGrafter"/>
</dbReference>
<dbReference type="PROSITE" id="PS50119">
    <property type="entry name" value="ZF_BBOX"/>
    <property type="match status" value="1"/>
</dbReference>
<dbReference type="PANTHER" id="PTHR31832:SF68">
    <property type="entry name" value="B-BOX ZINC FINGER PROTEIN 22"/>
    <property type="match status" value="1"/>
</dbReference>
<evidence type="ECO:0000256" key="6">
    <source>
        <dbReference type="ARBA" id="ARBA00023015"/>
    </source>
</evidence>
<keyword evidence="8" id="KW-0539">Nucleus</keyword>
<dbReference type="AlphaFoldDB" id="A0A1D1XSJ6"/>
<accession>A0A1D1XSJ6</accession>
<keyword evidence="4 9" id="KW-0863">Zinc-finger</keyword>
<comment type="subcellular location">
    <subcellularLocation>
        <location evidence="1">Nucleus</location>
    </subcellularLocation>
</comment>
<keyword evidence="5" id="KW-0862">Zinc</keyword>
<protein>
    <submittedName>
        <fullName evidence="12">Putative salt tolerance-like protein At1g78600</fullName>
    </submittedName>
</protein>
<feature type="non-terminal residue" evidence="12">
    <location>
        <position position="1"/>
    </location>
</feature>
<dbReference type="InterPro" id="IPR051979">
    <property type="entry name" value="B-box_zinc_finger"/>
</dbReference>
<evidence type="ECO:0000256" key="10">
    <source>
        <dbReference type="SAM" id="MobiDB-lite"/>
    </source>
</evidence>
<dbReference type="Pfam" id="PF00643">
    <property type="entry name" value="zf-B_box"/>
    <property type="match status" value="1"/>
</dbReference>
<evidence type="ECO:0000256" key="5">
    <source>
        <dbReference type="ARBA" id="ARBA00022833"/>
    </source>
</evidence>
<sequence length="254" mass="27878">KLASKHQRVPLTAAASSPVPKCDICQDASGYFFCLEDRALLCRECDIAIHSVNAYVAAHRRFLLTGVRVGPEPSESVLPFAEQQLNPPPPWKSLSKRSTSASLSGENEVLSSEVDRNGSLPESRTPFTGGTMTGIPDWPLDEFFEIDYSRNYAITGHESSKADSGKLGSSEDSPPYRPAYEELDFECASQVPEIQWTVPEVSSPPTASGLNWPKALHHSLDEHAAFVPDICASSCQDSNRYRHSTVAIKRRRAS</sequence>
<reference evidence="12" key="1">
    <citation type="submission" date="2015-07" db="EMBL/GenBank/DDBJ databases">
        <title>Transcriptome Assembly of Anthurium amnicola.</title>
        <authorList>
            <person name="Suzuki J."/>
        </authorList>
    </citation>
    <scope>NUCLEOTIDE SEQUENCE</scope>
</reference>
<dbReference type="CDD" id="cd19821">
    <property type="entry name" value="Bbox1_BBX-like"/>
    <property type="match status" value="1"/>
</dbReference>
<evidence type="ECO:0000256" key="3">
    <source>
        <dbReference type="ARBA" id="ARBA00022737"/>
    </source>
</evidence>
<evidence type="ECO:0000259" key="11">
    <source>
        <dbReference type="PROSITE" id="PS50119"/>
    </source>
</evidence>
<evidence type="ECO:0000256" key="7">
    <source>
        <dbReference type="ARBA" id="ARBA00023163"/>
    </source>
</evidence>
<feature type="compositionally biased region" description="Polar residues" evidence="10">
    <location>
        <begin position="120"/>
        <end position="130"/>
    </location>
</feature>
<dbReference type="EMBL" id="GDJX01022577">
    <property type="protein sequence ID" value="JAT45359.1"/>
    <property type="molecule type" value="Transcribed_RNA"/>
</dbReference>
<gene>
    <name evidence="12" type="primary">At1g78600_8</name>
    <name evidence="12" type="ORF">g.18370</name>
</gene>
<evidence type="ECO:0000256" key="2">
    <source>
        <dbReference type="ARBA" id="ARBA00022723"/>
    </source>
</evidence>
<evidence type="ECO:0000256" key="4">
    <source>
        <dbReference type="ARBA" id="ARBA00022771"/>
    </source>
</evidence>
<dbReference type="InterPro" id="IPR049808">
    <property type="entry name" value="CONSTANS-like_Bbox1"/>
</dbReference>
<evidence type="ECO:0000313" key="12">
    <source>
        <dbReference type="EMBL" id="JAT45359.1"/>
    </source>
</evidence>
<proteinExistence type="predicted"/>
<feature type="compositionally biased region" description="Low complexity" evidence="10">
    <location>
        <begin position="92"/>
        <end position="104"/>
    </location>
</feature>
<dbReference type="GO" id="GO:0005634">
    <property type="term" value="C:nucleus"/>
    <property type="evidence" value="ECO:0007669"/>
    <property type="project" value="UniProtKB-SubCell"/>
</dbReference>
<dbReference type="SMART" id="SM00336">
    <property type="entry name" value="BBOX"/>
    <property type="match status" value="1"/>
</dbReference>
<feature type="domain" description="B box-type" evidence="11">
    <location>
        <begin position="17"/>
        <end position="64"/>
    </location>
</feature>
<dbReference type="InterPro" id="IPR000315">
    <property type="entry name" value="Znf_B-box"/>
</dbReference>
<evidence type="ECO:0000256" key="9">
    <source>
        <dbReference type="PROSITE-ProRule" id="PRU00024"/>
    </source>
</evidence>
<dbReference type="GO" id="GO:0008270">
    <property type="term" value="F:zinc ion binding"/>
    <property type="evidence" value="ECO:0007669"/>
    <property type="project" value="UniProtKB-KW"/>
</dbReference>
<keyword evidence="2" id="KW-0479">Metal-binding</keyword>
<evidence type="ECO:0000256" key="1">
    <source>
        <dbReference type="ARBA" id="ARBA00004123"/>
    </source>
</evidence>